<feature type="transmembrane region" description="Helical" evidence="1">
    <location>
        <begin position="181"/>
        <end position="202"/>
    </location>
</feature>
<keyword evidence="1" id="KW-0472">Membrane</keyword>
<dbReference type="GO" id="GO:0016020">
    <property type="term" value="C:membrane"/>
    <property type="evidence" value="ECO:0007669"/>
    <property type="project" value="UniProtKB-SubCell"/>
</dbReference>
<feature type="transmembrane region" description="Helical" evidence="1">
    <location>
        <begin position="128"/>
        <end position="149"/>
    </location>
</feature>
<comment type="caution">
    <text evidence="2">The sequence shown here is derived from an EMBL/GenBank/DDBJ whole genome shotgun (WGS) entry which is preliminary data.</text>
</comment>
<name>A0A0E2HA08_9FIRM</name>
<feature type="transmembrane region" description="Helical" evidence="1">
    <location>
        <begin position="12"/>
        <end position="35"/>
    </location>
</feature>
<dbReference type="Proteomes" id="UP000013085">
    <property type="component" value="Unassembled WGS sequence"/>
</dbReference>
<accession>A0A0E2HA08</accession>
<keyword evidence="1" id="KW-0812">Transmembrane</keyword>
<reference evidence="2 3" key="1">
    <citation type="submission" date="2013-01" db="EMBL/GenBank/DDBJ databases">
        <title>The Genome Sequence of Clostridium clostridioforme 90A8.</title>
        <authorList>
            <consortium name="The Broad Institute Genome Sequencing Platform"/>
            <person name="Earl A."/>
            <person name="Ward D."/>
            <person name="Feldgarden M."/>
            <person name="Gevers D."/>
            <person name="Courvalin P."/>
            <person name="Lambert T."/>
            <person name="Walker B."/>
            <person name="Young S.K."/>
            <person name="Zeng Q."/>
            <person name="Gargeya S."/>
            <person name="Fitzgerald M."/>
            <person name="Haas B."/>
            <person name="Abouelleil A."/>
            <person name="Alvarado L."/>
            <person name="Arachchi H.M."/>
            <person name="Berlin A.M."/>
            <person name="Chapman S.B."/>
            <person name="Dewar J."/>
            <person name="Goldberg J."/>
            <person name="Griggs A."/>
            <person name="Gujja S."/>
            <person name="Hansen M."/>
            <person name="Howarth C."/>
            <person name="Imamovic A."/>
            <person name="Larimer J."/>
            <person name="McCowan C."/>
            <person name="Murphy C."/>
            <person name="Neiman D."/>
            <person name="Pearson M."/>
            <person name="Priest M."/>
            <person name="Roberts A."/>
            <person name="Saif S."/>
            <person name="Shea T."/>
            <person name="Sisk P."/>
            <person name="Sykes S."/>
            <person name="Wortman J."/>
            <person name="Nusbaum C."/>
            <person name="Birren B."/>
        </authorList>
    </citation>
    <scope>NUCLEOTIDE SEQUENCE [LARGE SCALE GENOMIC DNA]</scope>
    <source>
        <strain evidence="2 3">90A8</strain>
    </source>
</reference>
<dbReference type="Pfam" id="PF12679">
    <property type="entry name" value="ABC2_membrane_2"/>
    <property type="match status" value="1"/>
</dbReference>
<feature type="transmembrane region" description="Helical" evidence="1">
    <location>
        <begin position="95"/>
        <end position="116"/>
    </location>
</feature>
<dbReference type="HOGENOM" id="CLU_081003_0_0_9"/>
<feature type="transmembrane region" description="Helical" evidence="1">
    <location>
        <begin position="156"/>
        <end position="175"/>
    </location>
</feature>
<evidence type="ECO:0000256" key="1">
    <source>
        <dbReference type="SAM" id="Phobius"/>
    </source>
</evidence>
<evidence type="ECO:0000313" key="2">
    <source>
        <dbReference type="EMBL" id="ENZ13577.1"/>
    </source>
</evidence>
<feature type="transmembrane region" description="Helical" evidence="1">
    <location>
        <begin position="209"/>
        <end position="228"/>
    </location>
</feature>
<dbReference type="EMBL" id="AGYR01000030">
    <property type="protein sequence ID" value="ENZ13577.1"/>
    <property type="molecule type" value="Genomic_DNA"/>
</dbReference>
<feature type="transmembrane region" description="Helical" evidence="1">
    <location>
        <begin position="47"/>
        <end position="65"/>
    </location>
</feature>
<keyword evidence="1" id="KW-1133">Transmembrane helix</keyword>
<proteinExistence type="predicted"/>
<dbReference type="GeneID" id="57961447"/>
<organism evidence="2 3">
    <name type="scientific">[Clostridium] clostridioforme 90A8</name>
    <dbReference type="NCBI Taxonomy" id="999408"/>
    <lineage>
        <taxon>Bacteria</taxon>
        <taxon>Bacillati</taxon>
        <taxon>Bacillota</taxon>
        <taxon>Clostridia</taxon>
        <taxon>Lachnospirales</taxon>
        <taxon>Lachnospiraceae</taxon>
        <taxon>Enterocloster</taxon>
    </lineage>
</organism>
<protein>
    <submittedName>
        <fullName evidence="2">ABC transporter permease</fullName>
    </submittedName>
</protein>
<evidence type="ECO:0000313" key="3">
    <source>
        <dbReference type="Proteomes" id="UP000013085"/>
    </source>
</evidence>
<dbReference type="GO" id="GO:0140359">
    <property type="term" value="F:ABC-type transporter activity"/>
    <property type="evidence" value="ECO:0007669"/>
    <property type="project" value="InterPro"/>
</dbReference>
<dbReference type="PATRIC" id="fig|999408.3.peg.3002"/>
<dbReference type="AlphaFoldDB" id="A0A0E2HA08"/>
<dbReference type="RefSeq" id="WP_002588313.1">
    <property type="nucleotide sequence ID" value="NZ_KB851022.1"/>
</dbReference>
<gene>
    <name evidence="2" type="ORF">HMPREF1090_02781</name>
</gene>
<sequence>MRAIYKRELKSYFCSMTGYVFIAFMTMFMGIYFMVYNMINGYPYFSYTLNSILMILMIAVPILTMRSMSDEHRARTDQLLLTSPVSVWGIVMGKFLSMVTVFAVPMAIACLCPLIIRSAGTAYLTEDYASILAFFLLGCVYIAIGLFISSLTESQLIAAAGTFGILLLSILWPGLLNFIPATAAGSLAGFLILWTLVCFIIYRLTGHIPLSLGLEAAGAAVLIGIFLVKQSMFERALTGLLGKIVLTDVFDGIVSSHMLDVGGLVYYLSAAGILLFLTVQSIEKRRWS</sequence>
<feature type="transmembrane region" description="Helical" evidence="1">
    <location>
        <begin position="264"/>
        <end position="282"/>
    </location>
</feature>